<dbReference type="RefSeq" id="WP_259543667.1">
    <property type="nucleotide sequence ID" value="NZ_JANLCJ010000591.1"/>
</dbReference>
<name>A0ABT2HBK3_9MICO</name>
<keyword evidence="2" id="KW-1185">Reference proteome</keyword>
<gene>
    <name evidence="1" type="ORF">N1032_26640</name>
</gene>
<accession>A0ABT2HBK3</accession>
<protein>
    <submittedName>
        <fullName evidence="1">Uncharacterized protein</fullName>
    </submittedName>
</protein>
<dbReference type="EMBL" id="JANLCJ010000591">
    <property type="protein sequence ID" value="MCS5737313.1"/>
    <property type="molecule type" value="Genomic_DNA"/>
</dbReference>
<proteinExistence type="predicted"/>
<dbReference type="Proteomes" id="UP001165586">
    <property type="component" value="Unassembled WGS sequence"/>
</dbReference>
<organism evidence="1 2">
    <name type="scientific">Herbiconiux daphne</name>
    <dbReference type="NCBI Taxonomy" id="2970914"/>
    <lineage>
        <taxon>Bacteria</taxon>
        <taxon>Bacillati</taxon>
        <taxon>Actinomycetota</taxon>
        <taxon>Actinomycetes</taxon>
        <taxon>Micrococcales</taxon>
        <taxon>Microbacteriaceae</taxon>
        <taxon>Herbiconiux</taxon>
    </lineage>
</organism>
<reference evidence="1" key="1">
    <citation type="submission" date="2022-08" db="EMBL/GenBank/DDBJ databases">
        <authorList>
            <person name="Deng Y."/>
            <person name="Han X.-F."/>
            <person name="Zhang Y.-Q."/>
        </authorList>
    </citation>
    <scope>NUCLEOTIDE SEQUENCE</scope>
    <source>
        <strain evidence="1">CPCC 203386</strain>
    </source>
</reference>
<evidence type="ECO:0000313" key="2">
    <source>
        <dbReference type="Proteomes" id="UP001165586"/>
    </source>
</evidence>
<sequence length="179" mass="20389">MNVTIRKAFKLSCELKNKIPSSVIGTERVNYTVSENGLPETYVREALDKIDTVYADKMSLAINCLSTLTLLRDKIAEANSRVLPYLDNRTINQLISRQLFLNKCISLLPEKITVTAEDDLLHTVRSTQQRINAHLTDPRMAPMPTTRLQVQYSSAELAKTLQEQRLEFRNVFANSALEY</sequence>
<comment type="caution">
    <text evidence="1">The sequence shown here is derived from an EMBL/GenBank/DDBJ whole genome shotgun (WGS) entry which is preliminary data.</text>
</comment>
<evidence type="ECO:0000313" key="1">
    <source>
        <dbReference type="EMBL" id="MCS5737313.1"/>
    </source>
</evidence>